<protein>
    <submittedName>
        <fullName evidence="1">Uncharacterized protein</fullName>
    </submittedName>
</protein>
<evidence type="ECO:0000313" key="2">
    <source>
        <dbReference type="Proteomes" id="UP000287177"/>
    </source>
</evidence>
<comment type="caution">
    <text evidence="1">The sequence shown here is derived from an EMBL/GenBank/DDBJ whole genome shotgun (WGS) entry which is preliminary data.</text>
</comment>
<dbReference type="Proteomes" id="UP000287177">
    <property type="component" value="Unassembled WGS sequence"/>
</dbReference>
<accession>A0A439DV16</accession>
<proteinExistence type="predicted"/>
<dbReference type="AlphaFoldDB" id="A0A439DV16"/>
<dbReference type="RefSeq" id="WP_206613733.1">
    <property type="nucleotide sequence ID" value="NZ_ATDN01000012.1"/>
</dbReference>
<sequence length="358" mass="39353">MDESPLVPLIRELLSTRRPLELLALASALIRAAAPDPVTRLKSPRRDPLWLDQVVTGLIDVPCRETTTLLAVLAELLIDDEDLRARCRQHVAARDDMVPAWARRLGDIDVYRAVRMPHVLGDADQLLIGARLIGGHELTCLVYIDHNLTSAATDVLFLQNSIANVLRAADHPDMGVAEMSLADARAWITQGLEHPLIGFGDDSGWLWPALLTWLIRQLPDNGTRYLPPAVDFAQSEDLLDAFFASPSGAPFNACEYRELALELLLDTGTGDPLRWSPTRVEHALAASSYGDTYMPIGTVLNVPEILRAYIPFAHARSGIRAELTAAAIAVVDRMAQSYKREVLERAADWGEDFGADAS</sequence>
<gene>
    <name evidence="1" type="ORF">MELE44368_02665</name>
</gene>
<reference evidence="1 2" key="1">
    <citation type="submission" date="2013-06" db="EMBL/GenBank/DDBJ databases">
        <title>The draft sequence of the Mycobacterium elephantis genome.</title>
        <authorList>
            <person name="Pettersson F.B."/>
            <person name="Das S."/>
            <person name="Dasgupta S."/>
            <person name="Bhattacharya A."/>
            <person name="Kirsebom L.A."/>
        </authorList>
    </citation>
    <scope>NUCLEOTIDE SEQUENCE [LARGE SCALE GENOMIC DNA]</scope>
    <source>
        <strain evidence="1 2">DSM 44368</strain>
    </source>
</reference>
<organism evidence="1 2">
    <name type="scientific">Mycolicibacterium elephantis DSM 44368</name>
    <dbReference type="NCBI Taxonomy" id="1335622"/>
    <lineage>
        <taxon>Bacteria</taxon>
        <taxon>Bacillati</taxon>
        <taxon>Actinomycetota</taxon>
        <taxon>Actinomycetes</taxon>
        <taxon>Mycobacteriales</taxon>
        <taxon>Mycobacteriaceae</taxon>
        <taxon>Mycolicibacterium</taxon>
    </lineage>
</organism>
<evidence type="ECO:0000313" key="1">
    <source>
        <dbReference type="EMBL" id="RWA20872.1"/>
    </source>
</evidence>
<dbReference type="EMBL" id="ATDN01000012">
    <property type="protein sequence ID" value="RWA20872.1"/>
    <property type="molecule type" value="Genomic_DNA"/>
</dbReference>
<keyword evidence="2" id="KW-1185">Reference proteome</keyword>
<name>A0A439DV16_9MYCO</name>